<dbReference type="EMBL" id="AZJI01000004">
    <property type="protein sequence ID" value="ETD24239.1"/>
    <property type="molecule type" value="Genomic_DNA"/>
</dbReference>
<comment type="caution">
    <text evidence="1">The sequence shown here is derived from an EMBL/GenBank/DDBJ whole genome shotgun (WGS) entry which is preliminary data.</text>
</comment>
<gene>
    <name evidence="1" type="ORF">HMPREF2086_00989</name>
</gene>
<name>V8CA45_9HELI</name>
<dbReference type="HOGENOM" id="CLU_1494284_0_0_7"/>
<dbReference type="RefSeq" id="WP_023927715.1">
    <property type="nucleotide sequence ID" value="NZ_KI669454.1"/>
</dbReference>
<sequence length="180" mass="21087">MQNSDKIQCKGCEESKPQKEFYLVDGGLGIEGIENLRFEICKGCVREHNKSHKWINDRGQECFTYLLFQHISCYCGAMRYIDKSNNSDEINETLLKSIVDKIDNGWKSYKDDSKSLEKAVKNFLSLFGKVYGSSDFNDKQKWIFHRLNINKENLSNIVDKILQEDYQTFKQFKQTQGVRQ</sequence>
<keyword evidence="2" id="KW-1185">Reference proteome</keyword>
<accession>V8CA45</accession>
<proteinExistence type="predicted"/>
<reference evidence="1 2" key="1">
    <citation type="journal article" date="2014" name="Genome Announc.">
        <title>Draft genome sequences of six enterohepatic helicobacter species isolated from humans and one from rhesus macaques.</title>
        <authorList>
            <person name="Shen Z."/>
            <person name="Sheh A."/>
            <person name="Young S.K."/>
            <person name="Abouelliel A."/>
            <person name="Ward D.V."/>
            <person name="Earl A.M."/>
            <person name="Fox J.G."/>
        </authorList>
    </citation>
    <scope>NUCLEOTIDE SEQUENCE [LARGE SCALE GENOMIC DNA]</scope>
    <source>
        <strain evidence="1 2">MIT 99-5501</strain>
    </source>
</reference>
<protein>
    <submittedName>
        <fullName evidence="1">Uncharacterized protein</fullName>
    </submittedName>
</protein>
<dbReference type="Proteomes" id="UP000018731">
    <property type="component" value="Unassembled WGS sequence"/>
</dbReference>
<dbReference type="AlphaFoldDB" id="V8CA45"/>
<evidence type="ECO:0000313" key="1">
    <source>
        <dbReference type="EMBL" id="ETD24239.1"/>
    </source>
</evidence>
<evidence type="ECO:0000313" key="2">
    <source>
        <dbReference type="Proteomes" id="UP000018731"/>
    </source>
</evidence>
<dbReference type="PATRIC" id="fig|1357400.3.peg.1349"/>
<organism evidence="1 2">
    <name type="scientific">Helicobacter macacae MIT 99-5501</name>
    <dbReference type="NCBI Taxonomy" id="1357400"/>
    <lineage>
        <taxon>Bacteria</taxon>
        <taxon>Pseudomonadati</taxon>
        <taxon>Campylobacterota</taxon>
        <taxon>Epsilonproteobacteria</taxon>
        <taxon>Campylobacterales</taxon>
        <taxon>Helicobacteraceae</taxon>
        <taxon>Helicobacter</taxon>
    </lineage>
</organism>